<comment type="caution">
    <text evidence="2">The sequence shown here is derived from an EMBL/GenBank/DDBJ whole genome shotgun (WGS) entry which is preliminary data.</text>
</comment>
<dbReference type="EMBL" id="MKIQ01000002">
    <property type="protein sequence ID" value="OFI47884.1"/>
    <property type="molecule type" value="Genomic_DNA"/>
</dbReference>
<accession>A0A9Q5JHZ1</accession>
<keyword evidence="3" id="KW-1185">Reference proteome</keyword>
<dbReference type="AlphaFoldDB" id="A0A9Q5JHZ1"/>
<keyword evidence="1" id="KW-1133">Transmembrane helix</keyword>
<protein>
    <submittedName>
        <fullName evidence="2">Uncharacterized protein</fullName>
    </submittedName>
</protein>
<sequence>MENQTGMLSIKKIRKINFLFSFISFILMLVASILCFWSSHRFLGAICVLLVVVSVVNALKMDDMYIS</sequence>
<evidence type="ECO:0000256" key="1">
    <source>
        <dbReference type="SAM" id="Phobius"/>
    </source>
</evidence>
<dbReference type="Proteomes" id="UP000177273">
    <property type="component" value="Unassembled WGS sequence"/>
</dbReference>
<keyword evidence="1" id="KW-0472">Membrane</keyword>
<evidence type="ECO:0000313" key="2">
    <source>
        <dbReference type="EMBL" id="OFI47884.1"/>
    </source>
</evidence>
<keyword evidence="1" id="KW-0812">Transmembrane</keyword>
<feature type="transmembrane region" description="Helical" evidence="1">
    <location>
        <begin position="42"/>
        <end position="59"/>
    </location>
</feature>
<evidence type="ECO:0000313" key="3">
    <source>
        <dbReference type="Proteomes" id="UP000177273"/>
    </source>
</evidence>
<reference evidence="3" key="1">
    <citation type="submission" date="2016-09" db="EMBL/GenBank/DDBJ databases">
        <title>Draft genome sequence of a novel species of the family Streptococcaceae isolated from flowers.</title>
        <authorList>
            <person name="Chuah L.-O."/>
            <person name="Yap K.-P."/>
            <person name="Thong K.L."/>
            <person name="Liong M.T."/>
            <person name="Ahmad R."/>
            <person name="Rusul G."/>
        </authorList>
    </citation>
    <scope>NUCLEOTIDE SEQUENCE [LARGE SCALE GENOMIC DNA]</scope>
    <source>
        <strain evidence="3">HibF3</strain>
    </source>
</reference>
<feature type="transmembrane region" description="Helical" evidence="1">
    <location>
        <begin position="16"/>
        <end position="36"/>
    </location>
</feature>
<proteinExistence type="predicted"/>
<organism evidence="2 3">
    <name type="scientific">Floricoccus penangensis</name>
    <dbReference type="NCBI Taxonomy" id="1859475"/>
    <lineage>
        <taxon>Bacteria</taxon>
        <taxon>Bacillati</taxon>
        <taxon>Bacillota</taxon>
        <taxon>Bacilli</taxon>
        <taxon>Lactobacillales</taxon>
        <taxon>Streptococcaceae</taxon>
        <taxon>Floricoccus</taxon>
    </lineage>
</organism>
<gene>
    <name evidence="2" type="ORF">BG262_07785</name>
</gene>
<name>A0A9Q5JHZ1_9LACT</name>